<dbReference type="InterPro" id="IPR036188">
    <property type="entry name" value="FAD/NAD-bd_sf"/>
</dbReference>
<dbReference type="AlphaFoldDB" id="A0A0A0BWM6"/>
<protein>
    <submittedName>
        <fullName evidence="2">FAD-dependent oxidoreductase</fullName>
    </submittedName>
</protein>
<proteinExistence type="predicted"/>
<dbReference type="SUPFAM" id="SSF51905">
    <property type="entry name" value="FAD/NAD(P)-binding domain"/>
    <property type="match status" value="1"/>
</dbReference>
<evidence type="ECO:0000313" key="3">
    <source>
        <dbReference type="Proteomes" id="UP000029839"/>
    </source>
</evidence>
<dbReference type="OrthoDB" id="9782160at2"/>
<organism evidence="2 3">
    <name type="scientific">Cellulomonas carbonis T26</name>
    <dbReference type="NCBI Taxonomy" id="947969"/>
    <lineage>
        <taxon>Bacteria</taxon>
        <taxon>Bacillati</taxon>
        <taxon>Actinomycetota</taxon>
        <taxon>Actinomycetes</taxon>
        <taxon>Micrococcales</taxon>
        <taxon>Cellulomonadaceae</taxon>
        <taxon>Cellulomonas</taxon>
    </lineage>
</organism>
<dbReference type="PANTHER" id="PTHR46865">
    <property type="entry name" value="OXIDOREDUCTASE-RELATED"/>
    <property type="match status" value="1"/>
</dbReference>
<feature type="domain" description="FAD-binding" evidence="1">
    <location>
        <begin position="9"/>
        <end position="314"/>
    </location>
</feature>
<dbReference type="InterPro" id="IPR051704">
    <property type="entry name" value="FAD_aromatic-hydroxylase"/>
</dbReference>
<evidence type="ECO:0000259" key="1">
    <source>
        <dbReference type="Pfam" id="PF01494"/>
    </source>
</evidence>
<dbReference type="Proteomes" id="UP000029839">
    <property type="component" value="Unassembled WGS sequence"/>
</dbReference>
<dbReference type="Gene3D" id="3.50.50.60">
    <property type="entry name" value="FAD/NAD(P)-binding domain"/>
    <property type="match status" value="1"/>
</dbReference>
<evidence type="ECO:0000313" key="2">
    <source>
        <dbReference type="EMBL" id="KGM11579.1"/>
    </source>
</evidence>
<dbReference type="Pfam" id="PF01494">
    <property type="entry name" value="FAD_binding_3"/>
    <property type="match status" value="1"/>
</dbReference>
<keyword evidence="3" id="KW-1185">Reference proteome</keyword>
<dbReference type="RefSeq" id="WP_052426019.1">
    <property type="nucleotide sequence ID" value="NZ_AXCY01000018.1"/>
</dbReference>
<name>A0A0A0BWM6_9CELL</name>
<dbReference type="EMBL" id="AXCY01000018">
    <property type="protein sequence ID" value="KGM11579.1"/>
    <property type="molecule type" value="Genomic_DNA"/>
</dbReference>
<dbReference type="InterPro" id="IPR002938">
    <property type="entry name" value="FAD-bd"/>
</dbReference>
<reference evidence="2 3" key="2">
    <citation type="journal article" date="2015" name="Stand. Genomic Sci.">
        <title>Draft genome sequence of Cellulomonas carbonis T26(T) and comparative analysis of six Cellulomonas genomes.</title>
        <authorList>
            <person name="Zhuang W."/>
            <person name="Zhang S."/>
            <person name="Xia X."/>
            <person name="Wang G."/>
        </authorList>
    </citation>
    <scope>NUCLEOTIDE SEQUENCE [LARGE SCALE GENOMIC DNA]</scope>
    <source>
        <strain evidence="2 3">T26</strain>
    </source>
</reference>
<accession>A0A0A0BWM6</accession>
<sequence length="394" mass="42575">MTAVGRRRAVVCGAGIAGLTTAWWLERAGWDVVVVERAPRPRSAGYMIDFFGPGFAVADRMGLVPALRERAASIAEVQYLDPAGRRRGSADYGAFRRAVDGRLLSLPRGDLADVLLEAARDRAETRWATTVDGVSEGTDHLDVHLSDGTTRTADLLVGADGLHSRVRELVVAPGARALRSLGYQTAAFVLDDDGLRRRVGARMVLVADPDRQVAVYPMRDGLLAAWLVHRTSGPLPDDPRAAVRSHYRGLGSGVGRVLSHLTAETDLYYDDVAQTEVEHWVRGRTVLVGDAACAPSLMAGQGASMAMAGAWALVGQVRRRPDDLATALRRYERTVRPFAEERQASGRRTARWLVPSSRWGIRARQGFLALAGLPGSGPLVRRAFGTEADTTLPG</sequence>
<gene>
    <name evidence="2" type="ORF">N868_05485</name>
</gene>
<reference evidence="2 3" key="1">
    <citation type="submission" date="2013-08" db="EMBL/GenBank/DDBJ databases">
        <title>Genome sequencing of Cellulomonas carbonis T26.</title>
        <authorList>
            <person name="Chen F."/>
            <person name="Li Y."/>
            <person name="Wang G."/>
        </authorList>
    </citation>
    <scope>NUCLEOTIDE SEQUENCE [LARGE SCALE GENOMIC DNA]</scope>
    <source>
        <strain evidence="2 3">T26</strain>
    </source>
</reference>
<dbReference type="GO" id="GO:0071949">
    <property type="term" value="F:FAD binding"/>
    <property type="evidence" value="ECO:0007669"/>
    <property type="project" value="InterPro"/>
</dbReference>
<dbReference type="PANTHER" id="PTHR46865:SF8">
    <property type="entry name" value="POSSIBLE OXIDOREDUCTASE"/>
    <property type="match status" value="1"/>
</dbReference>
<comment type="caution">
    <text evidence="2">The sequence shown here is derived from an EMBL/GenBank/DDBJ whole genome shotgun (WGS) entry which is preliminary data.</text>
</comment>
<dbReference type="PRINTS" id="PR00420">
    <property type="entry name" value="RNGMNOXGNASE"/>
</dbReference>
<dbReference type="Gene3D" id="3.30.9.10">
    <property type="entry name" value="D-Amino Acid Oxidase, subunit A, domain 2"/>
    <property type="match status" value="1"/>
</dbReference>